<reference evidence="4 5" key="1">
    <citation type="journal article" date="2017" name="BMC Genomics">
        <title>Genomic analysis of methanogenic archaea reveals a shift towards energy conservation.</title>
        <authorList>
            <person name="Gilmore S.P."/>
            <person name="Henske J.K."/>
            <person name="Sexton J.A."/>
            <person name="Solomon K.V."/>
            <person name="Seppala S."/>
            <person name="Yoo J.I."/>
            <person name="Huyett L.M."/>
            <person name="Pressman A."/>
            <person name="Cogan J.Z."/>
            <person name="Kivenson V."/>
            <person name="Peng X."/>
            <person name="Tan Y."/>
            <person name="Valentine D.L."/>
            <person name="O'Malley M.A."/>
        </authorList>
    </citation>
    <scope>NUCLEOTIDE SEQUENCE [LARGE SCALE GENOMIC DNA]</scope>
    <source>
        <strain evidence="4 5">M.o.H.</strain>
    </source>
</reference>
<keyword evidence="1 2" id="KW-0238">DNA-binding</keyword>
<comment type="caution">
    <text evidence="4">The sequence shown here is derived from an EMBL/GenBank/DDBJ whole genome shotgun (WGS) entry which is preliminary data.</text>
</comment>
<dbReference type="Gene3D" id="1.10.357.10">
    <property type="entry name" value="Tetracycline Repressor, domain 2"/>
    <property type="match status" value="1"/>
</dbReference>
<dbReference type="PROSITE" id="PS50977">
    <property type="entry name" value="HTH_TETR_2"/>
    <property type="match status" value="1"/>
</dbReference>
<dbReference type="InterPro" id="IPR001647">
    <property type="entry name" value="HTH_TetR"/>
</dbReference>
<protein>
    <recommendedName>
        <fullName evidence="3">HTH tetR-type domain-containing protein</fullName>
    </recommendedName>
</protein>
<dbReference type="InterPro" id="IPR009057">
    <property type="entry name" value="Homeodomain-like_sf"/>
</dbReference>
<evidence type="ECO:0000256" key="2">
    <source>
        <dbReference type="PROSITE-ProRule" id="PRU00335"/>
    </source>
</evidence>
<dbReference type="Gene3D" id="1.10.10.60">
    <property type="entry name" value="Homeodomain-like"/>
    <property type="match status" value="1"/>
</dbReference>
<dbReference type="GO" id="GO:0003677">
    <property type="term" value="F:DNA binding"/>
    <property type="evidence" value="ECO:0007669"/>
    <property type="project" value="UniProtKB-UniRule"/>
</dbReference>
<evidence type="ECO:0000313" key="5">
    <source>
        <dbReference type="Proteomes" id="UP000217784"/>
    </source>
</evidence>
<dbReference type="Proteomes" id="UP000217784">
    <property type="component" value="Unassembled WGS sequence"/>
</dbReference>
<keyword evidence="5" id="KW-1185">Reference proteome</keyword>
<dbReference type="PANTHER" id="PTHR43479">
    <property type="entry name" value="ACREF/ENVCD OPERON REPRESSOR-RELATED"/>
    <property type="match status" value="1"/>
</dbReference>
<sequence>MSERMARRKKERRNEIMDVAEKMIAQKGVQGMTMKEVAEKADVATGTLYVYFKNKNSLCAAVNARINRQMRVIMEEESASCLNACKKIKATIDVVLKFKEKHPDKWSAFKELLLVHYDTGNINVTCSDNGCNINDFQDISDENIRDLLIEDKKMSQLMEDIYKRGIQEGCINSELDLLPTILFMRMSLFTALEPIPYAQRILKAENIDPEHFLEVVLDLMRRAVRPQSAEEK</sequence>
<feature type="DNA-binding region" description="H-T-H motif" evidence="2">
    <location>
        <begin position="33"/>
        <end position="52"/>
    </location>
</feature>
<dbReference type="InterPro" id="IPR023772">
    <property type="entry name" value="DNA-bd_HTH_TetR-type_CS"/>
</dbReference>
<evidence type="ECO:0000256" key="1">
    <source>
        <dbReference type="ARBA" id="ARBA00023125"/>
    </source>
</evidence>
<dbReference type="PROSITE" id="PS01081">
    <property type="entry name" value="HTH_TETR_1"/>
    <property type="match status" value="1"/>
</dbReference>
<feature type="domain" description="HTH tetR-type" evidence="3">
    <location>
        <begin position="10"/>
        <end position="70"/>
    </location>
</feature>
<dbReference type="RefSeq" id="WP_069583507.1">
    <property type="nucleotide sequence ID" value="NZ_LMVM01000001.1"/>
</dbReference>
<dbReference type="PANTHER" id="PTHR43479:SF11">
    <property type="entry name" value="ACREF_ENVCD OPERON REPRESSOR-RELATED"/>
    <property type="match status" value="1"/>
</dbReference>
<dbReference type="PRINTS" id="PR00455">
    <property type="entry name" value="HTHTETR"/>
</dbReference>
<organism evidence="4 5">
    <name type="scientific">Methanobacterium bryantii</name>
    <dbReference type="NCBI Taxonomy" id="2161"/>
    <lineage>
        <taxon>Archaea</taxon>
        <taxon>Methanobacteriati</taxon>
        <taxon>Methanobacteriota</taxon>
        <taxon>Methanomada group</taxon>
        <taxon>Methanobacteria</taxon>
        <taxon>Methanobacteriales</taxon>
        <taxon>Methanobacteriaceae</taxon>
        <taxon>Methanobacterium</taxon>
    </lineage>
</organism>
<evidence type="ECO:0000259" key="3">
    <source>
        <dbReference type="PROSITE" id="PS50977"/>
    </source>
</evidence>
<proteinExistence type="predicted"/>
<dbReference type="InterPro" id="IPR050624">
    <property type="entry name" value="HTH-type_Tx_Regulator"/>
</dbReference>
<dbReference type="Pfam" id="PF00440">
    <property type="entry name" value="TetR_N"/>
    <property type="match status" value="1"/>
</dbReference>
<dbReference type="EMBL" id="LMVM01000001">
    <property type="protein sequence ID" value="PAV06059.1"/>
    <property type="molecule type" value="Genomic_DNA"/>
</dbReference>
<gene>
    <name evidence="4" type="ORF">ASJ80_14570</name>
</gene>
<dbReference type="AlphaFoldDB" id="A0A2A2H9H6"/>
<accession>A0A2A2H9H6</accession>
<dbReference type="SUPFAM" id="SSF46689">
    <property type="entry name" value="Homeodomain-like"/>
    <property type="match status" value="1"/>
</dbReference>
<name>A0A2A2H9H6_METBR</name>
<dbReference type="OrthoDB" id="135877at2157"/>
<evidence type="ECO:0000313" key="4">
    <source>
        <dbReference type="EMBL" id="PAV06059.1"/>
    </source>
</evidence>